<comment type="caution">
    <text evidence="5">The sequence shown here is derived from an EMBL/GenBank/DDBJ whole genome shotgun (WGS) entry which is preliminary data.</text>
</comment>
<protein>
    <submittedName>
        <fullName evidence="5">FadR/GntR family transcriptional regulator</fullName>
    </submittedName>
</protein>
<evidence type="ECO:0000256" key="1">
    <source>
        <dbReference type="ARBA" id="ARBA00023015"/>
    </source>
</evidence>
<dbReference type="RefSeq" id="WP_379189079.1">
    <property type="nucleotide sequence ID" value="NZ_JBHSOW010000058.1"/>
</dbReference>
<keyword evidence="6" id="KW-1185">Reference proteome</keyword>
<evidence type="ECO:0000256" key="2">
    <source>
        <dbReference type="ARBA" id="ARBA00023125"/>
    </source>
</evidence>
<name>A0ABW0VXB7_9BACL</name>
<dbReference type="PANTHER" id="PTHR43537:SF5">
    <property type="entry name" value="UXU OPERON TRANSCRIPTIONAL REGULATOR"/>
    <property type="match status" value="1"/>
</dbReference>
<reference evidence="6" key="1">
    <citation type="journal article" date="2019" name="Int. J. Syst. Evol. Microbiol.">
        <title>The Global Catalogue of Microorganisms (GCM) 10K type strain sequencing project: providing services to taxonomists for standard genome sequencing and annotation.</title>
        <authorList>
            <consortium name="The Broad Institute Genomics Platform"/>
            <consortium name="The Broad Institute Genome Sequencing Center for Infectious Disease"/>
            <person name="Wu L."/>
            <person name="Ma J."/>
        </authorList>
    </citation>
    <scope>NUCLEOTIDE SEQUENCE [LARGE SCALE GENOMIC DNA]</scope>
    <source>
        <strain evidence="6">CGMCC 1.3240</strain>
    </source>
</reference>
<accession>A0ABW0VXB7</accession>
<dbReference type="CDD" id="cd07377">
    <property type="entry name" value="WHTH_GntR"/>
    <property type="match status" value="1"/>
</dbReference>
<dbReference type="InterPro" id="IPR011711">
    <property type="entry name" value="GntR_C"/>
</dbReference>
<dbReference type="SUPFAM" id="SSF46785">
    <property type="entry name" value="Winged helix' DNA-binding domain"/>
    <property type="match status" value="1"/>
</dbReference>
<dbReference type="Gene3D" id="1.10.10.10">
    <property type="entry name" value="Winged helix-like DNA-binding domain superfamily/Winged helix DNA-binding domain"/>
    <property type="match status" value="1"/>
</dbReference>
<organism evidence="5 6">
    <name type="scientific">Paenibacillus solisilvae</name>
    <dbReference type="NCBI Taxonomy" id="2486751"/>
    <lineage>
        <taxon>Bacteria</taxon>
        <taxon>Bacillati</taxon>
        <taxon>Bacillota</taxon>
        <taxon>Bacilli</taxon>
        <taxon>Bacillales</taxon>
        <taxon>Paenibacillaceae</taxon>
        <taxon>Paenibacillus</taxon>
    </lineage>
</organism>
<evidence type="ECO:0000313" key="5">
    <source>
        <dbReference type="EMBL" id="MFC5650517.1"/>
    </source>
</evidence>
<proteinExistence type="predicted"/>
<feature type="domain" description="HTH gntR-type" evidence="4">
    <location>
        <begin position="9"/>
        <end position="77"/>
    </location>
</feature>
<dbReference type="Pfam" id="PF00392">
    <property type="entry name" value="GntR"/>
    <property type="match status" value="1"/>
</dbReference>
<dbReference type="SMART" id="SM00895">
    <property type="entry name" value="FCD"/>
    <property type="match status" value="1"/>
</dbReference>
<keyword evidence="1" id="KW-0805">Transcription regulation</keyword>
<dbReference type="InterPro" id="IPR000524">
    <property type="entry name" value="Tscrpt_reg_HTH_GntR"/>
</dbReference>
<dbReference type="Pfam" id="PF07729">
    <property type="entry name" value="FCD"/>
    <property type="match status" value="1"/>
</dbReference>
<evidence type="ECO:0000259" key="4">
    <source>
        <dbReference type="PROSITE" id="PS50949"/>
    </source>
</evidence>
<dbReference type="Gene3D" id="1.20.120.530">
    <property type="entry name" value="GntR ligand-binding domain-like"/>
    <property type="match status" value="1"/>
</dbReference>
<gene>
    <name evidence="5" type="ORF">ACFPYJ_15580</name>
</gene>
<dbReference type="EMBL" id="JBHSOW010000058">
    <property type="protein sequence ID" value="MFC5650517.1"/>
    <property type="molecule type" value="Genomic_DNA"/>
</dbReference>
<dbReference type="PANTHER" id="PTHR43537">
    <property type="entry name" value="TRANSCRIPTIONAL REGULATOR, GNTR FAMILY"/>
    <property type="match status" value="1"/>
</dbReference>
<keyword evidence="3" id="KW-0804">Transcription</keyword>
<evidence type="ECO:0000256" key="3">
    <source>
        <dbReference type="ARBA" id="ARBA00023163"/>
    </source>
</evidence>
<keyword evidence="2" id="KW-0238">DNA-binding</keyword>
<sequence length="239" mass="27840">MLEPINKNYRMFEQIITRIHNYIVTNHLQPGDKLMTEREMAELLQVSRSSVREALRVLEMIDCIQSKPGEGTILKSPDLSKMITRFLPFFSITPVAAVEFLETRRILEGGIAKLAAQRRTRKDLNLMKQSLDLMNTTSELEVQTQADLNFHFYMANAAKNKTLSDFLFVVSDNLRQNLYTNRLRFYSIPGVYKELSEQHMSIYQAIKDQDPERAQRELESKLDYTIDVLKKVTESGRWL</sequence>
<dbReference type="PRINTS" id="PR00035">
    <property type="entry name" value="HTHGNTR"/>
</dbReference>
<evidence type="ECO:0000313" key="6">
    <source>
        <dbReference type="Proteomes" id="UP001596047"/>
    </source>
</evidence>
<dbReference type="SMART" id="SM00345">
    <property type="entry name" value="HTH_GNTR"/>
    <property type="match status" value="1"/>
</dbReference>
<dbReference type="PROSITE" id="PS50949">
    <property type="entry name" value="HTH_GNTR"/>
    <property type="match status" value="1"/>
</dbReference>
<dbReference type="SUPFAM" id="SSF48008">
    <property type="entry name" value="GntR ligand-binding domain-like"/>
    <property type="match status" value="1"/>
</dbReference>
<dbReference type="InterPro" id="IPR036390">
    <property type="entry name" value="WH_DNA-bd_sf"/>
</dbReference>
<dbReference type="InterPro" id="IPR008920">
    <property type="entry name" value="TF_FadR/GntR_C"/>
</dbReference>
<dbReference type="InterPro" id="IPR036388">
    <property type="entry name" value="WH-like_DNA-bd_sf"/>
</dbReference>
<dbReference type="Proteomes" id="UP001596047">
    <property type="component" value="Unassembled WGS sequence"/>
</dbReference>